<evidence type="ECO:0000313" key="1">
    <source>
        <dbReference type="EMBL" id="MEP0945420.1"/>
    </source>
</evidence>
<gene>
    <name evidence="1" type="ORF">NC992_00910</name>
</gene>
<organism evidence="1 2">
    <name type="scientific">Leptolyngbya subtilissima DQ-A4</name>
    <dbReference type="NCBI Taxonomy" id="2933933"/>
    <lineage>
        <taxon>Bacteria</taxon>
        <taxon>Bacillati</taxon>
        <taxon>Cyanobacteriota</taxon>
        <taxon>Cyanophyceae</taxon>
        <taxon>Leptolyngbyales</taxon>
        <taxon>Leptolyngbyaceae</taxon>
        <taxon>Leptolyngbya group</taxon>
        <taxon>Leptolyngbya</taxon>
    </lineage>
</organism>
<accession>A0ABV0JY07</accession>
<dbReference type="Proteomes" id="UP001482513">
    <property type="component" value="Unassembled WGS sequence"/>
</dbReference>
<reference evidence="1 2" key="1">
    <citation type="submission" date="2022-04" db="EMBL/GenBank/DDBJ databases">
        <title>Positive selection, recombination, and allopatry shape intraspecific diversity of widespread and dominant cyanobacteria.</title>
        <authorList>
            <person name="Wei J."/>
            <person name="Shu W."/>
            <person name="Hu C."/>
        </authorList>
    </citation>
    <scope>NUCLEOTIDE SEQUENCE [LARGE SCALE GENOMIC DNA]</scope>
    <source>
        <strain evidence="1 2">DQ-A4</strain>
    </source>
</reference>
<dbReference type="EMBL" id="JAMPKX010000001">
    <property type="protein sequence ID" value="MEP0945420.1"/>
    <property type="molecule type" value="Genomic_DNA"/>
</dbReference>
<comment type="caution">
    <text evidence="1">The sequence shown here is derived from an EMBL/GenBank/DDBJ whole genome shotgun (WGS) entry which is preliminary data.</text>
</comment>
<name>A0ABV0JY07_9CYAN</name>
<keyword evidence="2" id="KW-1185">Reference proteome</keyword>
<dbReference type="RefSeq" id="WP_190698141.1">
    <property type="nucleotide sequence ID" value="NZ_JAMPKX010000001.1"/>
</dbReference>
<protein>
    <submittedName>
        <fullName evidence="1">Uncharacterized protein</fullName>
    </submittedName>
</protein>
<evidence type="ECO:0000313" key="2">
    <source>
        <dbReference type="Proteomes" id="UP001482513"/>
    </source>
</evidence>
<sequence>MSVMTPIFAACQRFDSQRGDAWTRYVKWSGYAHLSEVVSMDTILCPSLIDALIDEDWNFNVHADNRVHYFRDYEYLKRRIAYDGAQHNLLALIEAPDRQVSESDLWPSTFSFCGYDILDSNNSISLLLNCGAFPSIFGPEDVNRFGLLDHFARAVEIAYSLRQLFPDDFHCNDCRIWAIARYTNAT</sequence>
<proteinExistence type="predicted"/>